<dbReference type="RefSeq" id="WP_056127455.1">
    <property type="nucleotide sequence ID" value="NZ_CP168562.1"/>
</dbReference>
<dbReference type="AlphaFoldDB" id="A0A7X3K7H3"/>
<keyword evidence="1" id="KW-1133">Transmembrane helix</keyword>
<accession>A0A7X3K7H3</accession>
<name>A0A7X3K7H3_9BURK</name>
<comment type="caution">
    <text evidence="2">The sequence shown here is derived from an EMBL/GenBank/DDBJ whole genome shotgun (WGS) entry which is preliminary data.</text>
</comment>
<reference evidence="2 3" key="1">
    <citation type="submission" date="2019-12" db="EMBL/GenBank/DDBJ databases">
        <authorList>
            <person name="Li C."/>
            <person name="Zhao J."/>
        </authorList>
    </citation>
    <scope>NUCLEOTIDE SEQUENCE [LARGE SCALE GENOMIC DNA]</scope>
    <source>
        <strain evidence="2 3">NEAU-DD11</strain>
    </source>
</reference>
<evidence type="ECO:0000256" key="1">
    <source>
        <dbReference type="SAM" id="Phobius"/>
    </source>
</evidence>
<dbReference type="EMBL" id="WSES01000003">
    <property type="protein sequence ID" value="MVW60320.1"/>
    <property type="molecule type" value="Genomic_DNA"/>
</dbReference>
<feature type="transmembrane region" description="Helical" evidence="1">
    <location>
        <begin position="40"/>
        <end position="65"/>
    </location>
</feature>
<gene>
    <name evidence="2" type="ORF">GPY61_10295</name>
</gene>
<keyword evidence="3" id="KW-1185">Reference proteome</keyword>
<organism evidence="2 3">
    <name type="scientific">Massilia cellulosiltytica</name>
    <dbReference type="NCBI Taxonomy" id="2683234"/>
    <lineage>
        <taxon>Bacteria</taxon>
        <taxon>Pseudomonadati</taxon>
        <taxon>Pseudomonadota</taxon>
        <taxon>Betaproteobacteria</taxon>
        <taxon>Burkholderiales</taxon>
        <taxon>Oxalobacteraceae</taxon>
        <taxon>Telluria group</taxon>
        <taxon>Massilia</taxon>
    </lineage>
</organism>
<keyword evidence="1" id="KW-0472">Membrane</keyword>
<dbReference type="Proteomes" id="UP000443353">
    <property type="component" value="Unassembled WGS sequence"/>
</dbReference>
<evidence type="ECO:0000313" key="3">
    <source>
        <dbReference type="Proteomes" id="UP000443353"/>
    </source>
</evidence>
<proteinExistence type="predicted"/>
<evidence type="ECO:0000313" key="2">
    <source>
        <dbReference type="EMBL" id="MVW60320.1"/>
    </source>
</evidence>
<sequence>MNSLAWIGIILWGLLLTGFGLASAEPAPQATTAELAAQDVFFLITGGLLTCLIGFLGLMGFMGWIPGLHKEQKSAT</sequence>
<protein>
    <submittedName>
        <fullName evidence="2">Uncharacterized protein</fullName>
    </submittedName>
</protein>
<keyword evidence="1" id="KW-0812">Transmembrane</keyword>